<dbReference type="InterPro" id="IPR045864">
    <property type="entry name" value="aa-tRNA-synth_II/BPL/LPL"/>
</dbReference>
<dbReference type="PANTHER" id="PTHR22594:SF16">
    <property type="entry name" value="ASPARAGINE--TRNA LIGASE, CYTOPLASMIC"/>
    <property type="match status" value="1"/>
</dbReference>
<dbReference type="OrthoDB" id="1931232at2759"/>
<evidence type="ECO:0000256" key="11">
    <source>
        <dbReference type="ARBA" id="ARBA00047844"/>
    </source>
</evidence>
<evidence type="ECO:0000256" key="3">
    <source>
        <dbReference type="ARBA" id="ARBA00012816"/>
    </source>
</evidence>
<keyword evidence="7" id="KW-0067">ATP-binding</keyword>
<evidence type="ECO:0000256" key="5">
    <source>
        <dbReference type="ARBA" id="ARBA00022598"/>
    </source>
</evidence>
<evidence type="ECO:0000256" key="9">
    <source>
        <dbReference type="ARBA" id="ARBA00023146"/>
    </source>
</evidence>
<evidence type="ECO:0000256" key="6">
    <source>
        <dbReference type="ARBA" id="ARBA00022741"/>
    </source>
</evidence>
<dbReference type="InterPro" id="IPR012340">
    <property type="entry name" value="NA-bd_OB-fold"/>
</dbReference>
<comment type="subcellular location">
    <subcellularLocation>
        <location evidence="1">Cytoplasm</location>
    </subcellularLocation>
</comment>
<reference evidence="13 14" key="1">
    <citation type="journal article" date="2020" name="Genome Biol. Evol.">
        <title>Comparative genomics of strictly vertically transmitted, feminizing microsporidia endosymbionts of amphipod crustaceans.</title>
        <authorList>
            <person name="Cormier A."/>
            <person name="Chebbi M.A."/>
            <person name="Giraud I."/>
            <person name="Wattier R."/>
            <person name="Teixeira M."/>
            <person name="Gilbert C."/>
            <person name="Rigaud T."/>
            <person name="Cordaux R."/>
        </authorList>
    </citation>
    <scope>NUCLEOTIDE SEQUENCE [LARGE SCALE GENOMIC DNA]</scope>
    <source>
        <strain evidence="13 14">Ou3-Ou53</strain>
    </source>
</reference>
<accession>A0A9P6GYL8</accession>
<proteinExistence type="inferred from homology"/>
<dbReference type="GO" id="GO:0004816">
    <property type="term" value="F:asparagine-tRNA ligase activity"/>
    <property type="evidence" value="ECO:0007669"/>
    <property type="project" value="UniProtKB-EC"/>
</dbReference>
<keyword evidence="4" id="KW-0963">Cytoplasm</keyword>
<dbReference type="GO" id="GO:0005524">
    <property type="term" value="F:ATP binding"/>
    <property type="evidence" value="ECO:0007669"/>
    <property type="project" value="UniProtKB-KW"/>
</dbReference>
<dbReference type="Proteomes" id="UP000740883">
    <property type="component" value="Unassembled WGS sequence"/>
</dbReference>
<sequence length="447" mass="52006">MSKQVEDLEKLSIKEEYKKIELSKISSNDIGSKIQTFGWVENCRNKGSFTFIDLVSQFKLVECIYQQKIQLTKCTSVTVFATVAKNLSKRKICDFELQIEKLEIYNDIIAPSFPLNVESSFDSWMKYGHLGLRTRERGFFLKARSTLLKIIRDIYYEQEHIEITPPTIVQTQVEGGSTLFSLKYYGKDAYLTQSSQLYLETVAPVAHRAYCIMPSYRAENSNTTRHLSEYTHVEAELANVEFKDLLKSIEYLVSEAIKRFYEVLGDEIKKFKPEFEFHKVPSLPFKRIRYSEAIEFFRKEGIKKDDDTDFEIGDDIPDSRERILVEKIGNGEPVFLTHFLVEHKPFYMKLDPSDSKYTESCDLLFPGLGEILGGSMRCDKLDMLVEGFKREGISVDNYQWYLDMARYGPCSHGGYGLGFERLLMCLMRYTNIEFSTLYPRNTRRCQP</sequence>
<evidence type="ECO:0000256" key="7">
    <source>
        <dbReference type="ARBA" id="ARBA00022840"/>
    </source>
</evidence>
<dbReference type="EC" id="6.1.1.22" evidence="3"/>
<evidence type="ECO:0000259" key="12">
    <source>
        <dbReference type="PROSITE" id="PS50862"/>
    </source>
</evidence>
<dbReference type="SUPFAM" id="SSF55681">
    <property type="entry name" value="Class II aaRS and biotin synthetases"/>
    <property type="match status" value="1"/>
</dbReference>
<evidence type="ECO:0000256" key="10">
    <source>
        <dbReference type="ARBA" id="ARBA00029886"/>
    </source>
</evidence>
<evidence type="ECO:0000256" key="2">
    <source>
        <dbReference type="ARBA" id="ARBA00008226"/>
    </source>
</evidence>
<dbReference type="SUPFAM" id="SSF50249">
    <property type="entry name" value="Nucleic acid-binding proteins"/>
    <property type="match status" value="1"/>
</dbReference>
<comment type="catalytic activity">
    <reaction evidence="11">
        <text>tRNA(Asn) + L-asparagine + ATP = L-asparaginyl-tRNA(Asn) + AMP + diphosphate + H(+)</text>
        <dbReference type="Rhea" id="RHEA:11180"/>
        <dbReference type="Rhea" id="RHEA-COMP:9659"/>
        <dbReference type="Rhea" id="RHEA-COMP:9674"/>
        <dbReference type="ChEBI" id="CHEBI:15378"/>
        <dbReference type="ChEBI" id="CHEBI:30616"/>
        <dbReference type="ChEBI" id="CHEBI:33019"/>
        <dbReference type="ChEBI" id="CHEBI:58048"/>
        <dbReference type="ChEBI" id="CHEBI:78442"/>
        <dbReference type="ChEBI" id="CHEBI:78515"/>
        <dbReference type="ChEBI" id="CHEBI:456215"/>
        <dbReference type="EC" id="6.1.1.22"/>
    </reaction>
</comment>
<dbReference type="GO" id="GO:0006421">
    <property type="term" value="P:asparaginyl-tRNA aminoacylation"/>
    <property type="evidence" value="ECO:0007669"/>
    <property type="project" value="TreeGrafter"/>
</dbReference>
<dbReference type="EMBL" id="SBJO01000117">
    <property type="protein sequence ID" value="KAF9762946.1"/>
    <property type="molecule type" value="Genomic_DNA"/>
</dbReference>
<keyword evidence="14" id="KW-1185">Reference proteome</keyword>
<dbReference type="PANTHER" id="PTHR22594">
    <property type="entry name" value="ASPARTYL/LYSYL-TRNA SYNTHETASE"/>
    <property type="match status" value="1"/>
</dbReference>
<gene>
    <name evidence="13" type="ORF">NGRA_1639</name>
</gene>
<feature type="domain" description="Aminoacyl-transfer RNA synthetases class-II family profile" evidence="12">
    <location>
        <begin position="144"/>
        <end position="439"/>
    </location>
</feature>
<evidence type="ECO:0000313" key="13">
    <source>
        <dbReference type="EMBL" id="KAF9762946.1"/>
    </source>
</evidence>
<evidence type="ECO:0000256" key="1">
    <source>
        <dbReference type="ARBA" id="ARBA00004496"/>
    </source>
</evidence>
<organism evidence="13 14">
    <name type="scientific">Nosema granulosis</name>
    <dbReference type="NCBI Taxonomy" id="83296"/>
    <lineage>
        <taxon>Eukaryota</taxon>
        <taxon>Fungi</taxon>
        <taxon>Fungi incertae sedis</taxon>
        <taxon>Microsporidia</taxon>
        <taxon>Nosematidae</taxon>
        <taxon>Nosema</taxon>
    </lineage>
</organism>
<comment type="caution">
    <text evidence="13">The sequence shown here is derived from an EMBL/GenBank/DDBJ whole genome shotgun (WGS) entry which is preliminary data.</text>
</comment>
<keyword evidence="5 13" id="KW-0436">Ligase</keyword>
<keyword evidence="8" id="KW-0648">Protein biosynthesis</keyword>
<comment type="similarity">
    <text evidence="2">Belongs to the class-II aminoacyl-tRNA synthetase family.</text>
</comment>
<dbReference type="InterPro" id="IPR006195">
    <property type="entry name" value="aa-tRNA-synth_II"/>
</dbReference>
<dbReference type="GO" id="GO:0005737">
    <property type="term" value="C:cytoplasm"/>
    <property type="evidence" value="ECO:0007669"/>
    <property type="project" value="UniProtKB-SubCell"/>
</dbReference>
<name>A0A9P6GYL8_9MICR</name>
<keyword evidence="6" id="KW-0547">Nucleotide-binding</keyword>
<keyword evidence="9" id="KW-0030">Aminoacyl-tRNA synthetase</keyword>
<dbReference type="Gene3D" id="2.40.50.140">
    <property type="entry name" value="Nucleic acid-binding proteins"/>
    <property type="match status" value="1"/>
</dbReference>
<dbReference type="AlphaFoldDB" id="A0A9P6GYL8"/>
<dbReference type="PRINTS" id="PR01042">
    <property type="entry name" value="TRNASYNTHASP"/>
</dbReference>
<dbReference type="InterPro" id="IPR002312">
    <property type="entry name" value="Asp/Asn-tRNA-synth_IIb"/>
</dbReference>
<evidence type="ECO:0000256" key="4">
    <source>
        <dbReference type="ARBA" id="ARBA00022490"/>
    </source>
</evidence>
<dbReference type="PROSITE" id="PS50862">
    <property type="entry name" value="AA_TRNA_LIGASE_II"/>
    <property type="match status" value="1"/>
</dbReference>
<dbReference type="Pfam" id="PF00152">
    <property type="entry name" value="tRNA-synt_2"/>
    <property type="match status" value="1"/>
</dbReference>
<protein>
    <recommendedName>
        <fullName evidence="3">asparagine--tRNA ligase</fullName>
        <ecNumber evidence="3">6.1.1.22</ecNumber>
    </recommendedName>
    <alternativeName>
        <fullName evidence="10">Asparaginyl-tRNA synthetase</fullName>
    </alternativeName>
</protein>
<evidence type="ECO:0000313" key="14">
    <source>
        <dbReference type="Proteomes" id="UP000740883"/>
    </source>
</evidence>
<dbReference type="Gene3D" id="3.30.930.10">
    <property type="entry name" value="Bira Bifunctional Protein, Domain 2"/>
    <property type="match status" value="1"/>
</dbReference>
<evidence type="ECO:0000256" key="8">
    <source>
        <dbReference type="ARBA" id="ARBA00022917"/>
    </source>
</evidence>
<dbReference type="InterPro" id="IPR004364">
    <property type="entry name" value="Aa-tRNA-synt_II"/>
</dbReference>